<keyword evidence="3" id="KW-1185">Reference proteome</keyword>
<sequence>MDIVSGVVVYILLWWWVFLMTLPFGVKSPKTVETGHATSAPERPLIWRKAGVATIIAAILFIIVYMVIDSGMISLDKL</sequence>
<dbReference type="STRING" id="488538.SAR116_0159"/>
<feature type="transmembrane region" description="Helical" evidence="1">
    <location>
        <begin position="7"/>
        <end position="26"/>
    </location>
</feature>
<feature type="transmembrane region" description="Helical" evidence="1">
    <location>
        <begin position="46"/>
        <end position="68"/>
    </location>
</feature>
<evidence type="ECO:0000256" key="1">
    <source>
        <dbReference type="SAM" id="Phobius"/>
    </source>
</evidence>
<dbReference type="KEGG" id="apb:SAR116_0159"/>
<protein>
    <submittedName>
        <fullName evidence="2">Uncharacterized protein</fullName>
    </submittedName>
</protein>
<organism evidence="2 3">
    <name type="scientific">Puniceispirillum marinum (strain IMCC1322)</name>
    <dbReference type="NCBI Taxonomy" id="488538"/>
    <lineage>
        <taxon>Bacteria</taxon>
        <taxon>Pseudomonadati</taxon>
        <taxon>Pseudomonadota</taxon>
        <taxon>Alphaproteobacteria</taxon>
        <taxon>Candidatus Puniceispirillales</taxon>
        <taxon>Candidatus Puniceispirillaceae</taxon>
        <taxon>Candidatus Puniceispirillum</taxon>
    </lineage>
</organism>
<accession>D5BPC0</accession>
<gene>
    <name evidence="2" type="ordered locus">SAR116_0159</name>
</gene>
<dbReference type="Pfam" id="PF07330">
    <property type="entry name" value="DUF1467"/>
    <property type="match status" value="1"/>
</dbReference>
<reference evidence="2 3" key="1">
    <citation type="journal article" date="2010" name="J. Bacteriol.">
        <title>Complete genome sequence of "Candidatus Puniceispirillum marinum" IMCC1322, a representative of the SAR116 clade in the Alphaproteobacteria.</title>
        <authorList>
            <person name="Oh H.M."/>
            <person name="Kwon K.K."/>
            <person name="Kang I."/>
            <person name="Kang S.G."/>
            <person name="Lee J.H."/>
            <person name="Kim S.J."/>
            <person name="Cho J.C."/>
        </authorList>
    </citation>
    <scope>NUCLEOTIDE SEQUENCE [LARGE SCALE GENOMIC DNA]</scope>
    <source>
        <strain evidence="2 3">IMCC1322</strain>
    </source>
</reference>
<name>D5BPC0_PUNMI</name>
<proteinExistence type="predicted"/>
<dbReference type="EMBL" id="CP001751">
    <property type="protein sequence ID" value="ADE38402.1"/>
    <property type="molecule type" value="Genomic_DNA"/>
</dbReference>
<dbReference type="InterPro" id="IPR009935">
    <property type="entry name" value="DUF1467"/>
</dbReference>
<dbReference type="OrthoDB" id="9804637at2"/>
<dbReference type="Proteomes" id="UP000007460">
    <property type="component" value="Chromosome"/>
</dbReference>
<keyword evidence="1" id="KW-0812">Transmembrane</keyword>
<keyword evidence="1" id="KW-0472">Membrane</keyword>
<dbReference type="HOGENOM" id="CLU_160698_3_0_5"/>
<evidence type="ECO:0000313" key="3">
    <source>
        <dbReference type="Proteomes" id="UP000007460"/>
    </source>
</evidence>
<dbReference type="AlphaFoldDB" id="D5BPC0"/>
<dbReference type="eggNOG" id="COG5454">
    <property type="taxonomic scope" value="Bacteria"/>
</dbReference>
<keyword evidence="1" id="KW-1133">Transmembrane helix</keyword>
<evidence type="ECO:0000313" key="2">
    <source>
        <dbReference type="EMBL" id="ADE38402.1"/>
    </source>
</evidence>
<dbReference type="RefSeq" id="WP_013045032.1">
    <property type="nucleotide sequence ID" value="NC_014010.1"/>
</dbReference>